<evidence type="ECO:0000256" key="7">
    <source>
        <dbReference type="ARBA" id="ARBA00023172"/>
    </source>
</evidence>
<accession>A0ABY6MB48</accession>
<organism evidence="12 13">
    <name type="scientific">Moraxella bovis</name>
    <dbReference type="NCBI Taxonomy" id="476"/>
    <lineage>
        <taxon>Bacteria</taxon>
        <taxon>Pseudomonadati</taxon>
        <taxon>Pseudomonadota</taxon>
        <taxon>Gammaproteobacteria</taxon>
        <taxon>Moraxellales</taxon>
        <taxon>Moraxellaceae</taxon>
        <taxon>Moraxella</taxon>
    </lineage>
</organism>
<dbReference type="InterPro" id="IPR050090">
    <property type="entry name" value="Tyrosine_recombinase_XerCD"/>
</dbReference>
<dbReference type="Pfam" id="PF02899">
    <property type="entry name" value="Phage_int_SAM_1"/>
    <property type="match status" value="1"/>
</dbReference>
<keyword evidence="2" id="KW-0963">Cytoplasm</keyword>
<evidence type="ECO:0000313" key="12">
    <source>
        <dbReference type="EMBL" id="UZA04811.1"/>
    </source>
</evidence>
<dbReference type="PANTHER" id="PTHR30349:SF77">
    <property type="entry name" value="TYROSINE RECOMBINASE XERC"/>
    <property type="match status" value="1"/>
</dbReference>
<dbReference type="Pfam" id="PF00589">
    <property type="entry name" value="Phage_integrase"/>
    <property type="match status" value="1"/>
</dbReference>
<dbReference type="Gene3D" id="1.10.150.130">
    <property type="match status" value="1"/>
</dbReference>
<sequence length="296" mass="34157">MTYKKDRPEQENLIDTKKDPSYIQEFVKEMVIEHRSVHTINAYVRDLRLCEKRYDKPLNHWTTNDVECFFAILQSDEVKTSTQARIMASMRKFYAYLASDFGHKNPMQHIPSIYNKKTKPVPLLEKDVLALLNAPDTTTETGIRDKAMLEMMYACGLKTGEVVGLSVEQVNLDYGWVMVFGNDGVRNIPLGIEVIHSLKAYLQVRKKWLDKREPTDALFVNQYSGGYLSRYRAWDIVKDYVKKAGIPQNVSNRDLRHTFAFHILKYGAGLERTKLLLGHKNLSSTEIYQKVGSRIG</sequence>
<evidence type="ECO:0000256" key="2">
    <source>
        <dbReference type="ARBA" id="ARBA00022490"/>
    </source>
</evidence>
<keyword evidence="12" id="KW-0614">Plasmid</keyword>
<evidence type="ECO:0000259" key="11">
    <source>
        <dbReference type="PROSITE" id="PS51900"/>
    </source>
</evidence>
<geneLocation type="plasmid" evidence="12 13">
    <name>unnamed1</name>
</geneLocation>
<dbReference type="InterPro" id="IPR010998">
    <property type="entry name" value="Integrase_recombinase_N"/>
</dbReference>
<evidence type="ECO:0000259" key="10">
    <source>
        <dbReference type="PROSITE" id="PS51898"/>
    </source>
</evidence>
<dbReference type="InterPro" id="IPR011010">
    <property type="entry name" value="DNA_brk_join_enz"/>
</dbReference>
<evidence type="ECO:0000313" key="13">
    <source>
        <dbReference type="Proteomes" id="UP001163632"/>
    </source>
</evidence>
<dbReference type="InterPro" id="IPR002104">
    <property type="entry name" value="Integrase_catalytic"/>
</dbReference>
<dbReference type="Proteomes" id="UP001163632">
    <property type="component" value="Plasmid unnamed1"/>
</dbReference>
<feature type="domain" description="Tyr recombinase" evidence="10">
    <location>
        <begin position="118"/>
        <end position="296"/>
    </location>
</feature>
<protein>
    <submittedName>
        <fullName evidence="12">Tyrosine-type recombinase/integrase</fullName>
    </submittedName>
</protein>
<evidence type="ECO:0000256" key="5">
    <source>
        <dbReference type="ARBA" id="ARBA00022908"/>
    </source>
</evidence>
<dbReference type="InterPro" id="IPR044068">
    <property type="entry name" value="CB"/>
</dbReference>
<keyword evidence="7" id="KW-0233">DNA recombination</keyword>
<keyword evidence="6 9" id="KW-0238">DNA-binding</keyword>
<dbReference type="Gene3D" id="1.10.443.10">
    <property type="entry name" value="Intergrase catalytic core"/>
    <property type="match status" value="1"/>
</dbReference>
<evidence type="ECO:0000256" key="6">
    <source>
        <dbReference type="ARBA" id="ARBA00023125"/>
    </source>
</evidence>
<dbReference type="SUPFAM" id="SSF56349">
    <property type="entry name" value="DNA breaking-rejoining enzymes"/>
    <property type="match status" value="1"/>
</dbReference>
<reference evidence="12" key="1">
    <citation type="journal article" date="2022" name="BMC Microbiol.">
        <title>Whole genome sequencing of Moraxella bovis strains from North America reveals two genotypes with different genetic determinants.</title>
        <authorList>
            <person name="Wynn E.L."/>
            <person name="Hille M.M."/>
            <person name="Loy J.D."/>
            <person name="Schuller G."/>
            <person name="Kuhn K.L."/>
            <person name="Dickey A.M."/>
            <person name="Bono J.L."/>
            <person name="Clawson M.L."/>
        </authorList>
    </citation>
    <scope>NUCLEOTIDE SEQUENCE</scope>
    <source>
        <strain evidence="12">SAM102599</strain>
    </source>
</reference>
<dbReference type="EMBL" id="CP087831">
    <property type="protein sequence ID" value="UZA04811.1"/>
    <property type="molecule type" value="Genomic_DNA"/>
</dbReference>
<gene>
    <name evidence="12" type="ORF">LP092_15140</name>
</gene>
<dbReference type="InterPro" id="IPR004107">
    <property type="entry name" value="Integrase_SAM-like_N"/>
</dbReference>
<keyword evidence="3" id="KW-0132">Cell division</keyword>
<name>A0ABY6MB48_MORBO</name>
<dbReference type="PROSITE" id="PS51898">
    <property type="entry name" value="TYR_RECOMBINASE"/>
    <property type="match status" value="1"/>
</dbReference>
<dbReference type="PANTHER" id="PTHR30349">
    <property type="entry name" value="PHAGE INTEGRASE-RELATED"/>
    <property type="match status" value="1"/>
</dbReference>
<keyword evidence="8" id="KW-0131">Cell cycle</keyword>
<evidence type="ECO:0000256" key="1">
    <source>
        <dbReference type="ARBA" id="ARBA00004496"/>
    </source>
</evidence>
<evidence type="ECO:0000256" key="9">
    <source>
        <dbReference type="PROSITE-ProRule" id="PRU01248"/>
    </source>
</evidence>
<keyword evidence="4" id="KW-0159">Chromosome partition</keyword>
<evidence type="ECO:0000256" key="4">
    <source>
        <dbReference type="ARBA" id="ARBA00022829"/>
    </source>
</evidence>
<dbReference type="RefSeq" id="WP_264697409.1">
    <property type="nucleotide sequence ID" value="NZ_CP087831.1"/>
</dbReference>
<comment type="subcellular location">
    <subcellularLocation>
        <location evidence="1">Cytoplasm</location>
    </subcellularLocation>
</comment>
<dbReference type="InterPro" id="IPR013762">
    <property type="entry name" value="Integrase-like_cat_sf"/>
</dbReference>
<keyword evidence="5" id="KW-0229">DNA integration</keyword>
<feature type="domain" description="Core-binding (CB)" evidence="11">
    <location>
        <begin position="17"/>
        <end position="98"/>
    </location>
</feature>
<evidence type="ECO:0000256" key="3">
    <source>
        <dbReference type="ARBA" id="ARBA00022618"/>
    </source>
</evidence>
<keyword evidence="13" id="KW-1185">Reference proteome</keyword>
<evidence type="ECO:0000256" key="8">
    <source>
        <dbReference type="ARBA" id="ARBA00023306"/>
    </source>
</evidence>
<proteinExistence type="predicted"/>
<dbReference type="PROSITE" id="PS51900">
    <property type="entry name" value="CB"/>
    <property type="match status" value="1"/>
</dbReference>